<dbReference type="InterPro" id="IPR032675">
    <property type="entry name" value="LRR_dom_sf"/>
</dbReference>
<evidence type="ECO:0000256" key="2">
    <source>
        <dbReference type="ARBA" id="ARBA00022614"/>
    </source>
</evidence>
<comment type="catalytic activity">
    <reaction evidence="5">
        <text>NAD(+) + H2O = ADP-D-ribose + nicotinamide + H(+)</text>
        <dbReference type="Rhea" id="RHEA:16301"/>
        <dbReference type="ChEBI" id="CHEBI:15377"/>
        <dbReference type="ChEBI" id="CHEBI:15378"/>
        <dbReference type="ChEBI" id="CHEBI:17154"/>
        <dbReference type="ChEBI" id="CHEBI:57540"/>
        <dbReference type="ChEBI" id="CHEBI:57967"/>
        <dbReference type="EC" id="3.2.2.6"/>
    </reaction>
    <physiologicalReaction direction="left-to-right" evidence="5">
        <dbReference type="Rhea" id="RHEA:16302"/>
    </physiologicalReaction>
</comment>
<keyword evidence="2" id="KW-0433">Leucine-rich repeat</keyword>
<sequence length="1180" mass="133840">MAAKRGSSVYTSEYAYDIFLSFRGEDTRKIFTTRLYSALMDAGFSTFIDDSGIERGEDIKSELIRAIHHSRGSIVVLSENYANSSWCLDELAMIVENKKSKGHVILPVFYHVTPSQVRKQIGSFAKAFARYEELFFVEEKDEKKKSQWMNKVNKWKAALKEVAGLEGMTLRLQDQDDERHETRFIQKIIKVIDDKLNRAVLTGVNDLIGVHSRVKEINQWIDNVSSDVSILAICGAGGIGKTTIAKFVYNLNYVKFRAHCFVANVREISKQPNGLVCLQTELLSGIQNGKKETINSVGEGIYKIKDAVLNKMILLVLDDIDQVDQLNIVLGMREWFHPGSKVILTTRQEHLFKPNKAYKLHRVEPLNFDESLQLFSLYAFGQDHPVEAFMDLSTRVVDRCEGLPLALRVLGSSLSGRSRDVWESELEKLNEIANNRIQTILRISYDTLSDDHDKNLFLHIACFFVGKRKDYIVTVLDECSFYTTVGIQSLIDRCLLSIEFSDILSMHQMIQDMGREVVRQESPRNPGNRSRLWRCKDSFNVLRDKSATDAIEGLVLDMRFLQESVLDAKGDGLCVHASALYKSDELNVKTDAFTIMNKLKLLQLNYVQLNGSYNNLPKSLKWLCWHGFPSKLIPSVFPLESLVALDMSYSKLKYWKLNKVAGLMKILDLSHSHELLCTPNFSEFSNLEKLILKDCASLSEVHDSIGSLKHLVLLNLEDCRNLKKLPNTITVLEYLETLVISGCSSLGELPMEMKGMTSLKVLDADGFATQKLLSLTKDVNSWHSCFWSFLSKPRRVPQILFTSLPSSLVSLSLSECNLSETAFPVVLCNLVYLQELNLSRNPLTGLPNFISGMSNLQKLNLDACTMLQSLHGLPDIETLTVAGCNSLVTITHLSTSSKVQNIQTIRCENLTEVQGLFSLKPFRSSDVKMLRSLGIFNLESIQNSEVNLQDGITFSTKKRPLQLLYEFGITSTTIPGWEVPIWFSNKDTGSSISFVVPSHPKGLNICCVYEKSDSNCVKEAWFPEHQLFAKVYNKTKNLTWIYFPTCFGIPEVEQDLLWLSYWTFQNQLESGDEVNVSIISGDSFYISECGINFGQEEDTCDINNILAWNEVIGGDLSAFRLSTGVYYLCRTTFLRNYEEEGISRPDDWTITKWGTNLFEGDVDFEELCHVNLTGCRQRFW</sequence>
<organism evidence="7 8">
    <name type="scientific">Penstemon smallii</name>
    <dbReference type="NCBI Taxonomy" id="265156"/>
    <lineage>
        <taxon>Eukaryota</taxon>
        <taxon>Viridiplantae</taxon>
        <taxon>Streptophyta</taxon>
        <taxon>Embryophyta</taxon>
        <taxon>Tracheophyta</taxon>
        <taxon>Spermatophyta</taxon>
        <taxon>Magnoliopsida</taxon>
        <taxon>eudicotyledons</taxon>
        <taxon>Gunneridae</taxon>
        <taxon>Pentapetalae</taxon>
        <taxon>asterids</taxon>
        <taxon>lamiids</taxon>
        <taxon>Lamiales</taxon>
        <taxon>Plantaginaceae</taxon>
        <taxon>Cheloneae</taxon>
        <taxon>Penstemon</taxon>
    </lineage>
</organism>
<name>A0ABD3U5G7_9LAMI</name>
<dbReference type="InterPro" id="IPR058192">
    <property type="entry name" value="WHD_ROQ1-like"/>
</dbReference>
<dbReference type="SUPFAM" id="SSF52540">
    <property type="entry name" value="P-loop containing nucleoside triphosphate hydrolases"/>
    <property type="match status" value="1"/>
</dbReference>
<dbReference type="PANTHER" id="PTHR11017">
    <property type="entry name" value="LEUCINE-RICH REPEAT-CONTAINING PROTEIN"/>
    <property type="match status" value="1"/>
</dbReference>
<dbReference type="GO" id="GO:0061809">
    <property type="term" value="F:NAD+ nucleosidase activity, cyclic ADP-ribose generating"/>
    <property type="evidence" value="ECO:0007669"/>
    <property type="project" value="UniProtKB-EC"/>
</dbReference>
<dbReference type="PROSITE" id="PS51450">
    <property type="entry name" value="LRR"/>
    <property type="match status" value="1"/>
</dbReference>
<evidence type="ECO:0000256" key="3">
    <source>
        <dbReference type="ARBA" id="ARBA00022737"/>
    </source>
</evidence>
<evidence type="ECO:0000313" key="7">
    <source>
        <dbReference type="EMBL" id="KAL3843622.1"/>
    </source>
</evidence>
<accession>A0ABD3U5G7</accession>
<gene>
    <name evidence="7" type="ORF">ACJIZ3_001025</name>
</gene>
<reference evidence="7 8" key="1">
    <citation type="submission" date="2024-12" db="EMBL/GenBank/DDBJ databases">
        <title>The unique morphological basis and parallel evolutionary history of personate flowers in Penstemon.</title>
        <authorList>
            <person name="Depatie T.H."/>
            <person name="Wessinger C.A."/>
        </authorList>
    </citation>
    <scope>NUCLEOTIDE SEQUENCE [LARGE SCALE GENOMIC DNA]</scope>
    <source>
        <strain evidence="7">WTNN_2</strain>
        <tissue evidence="7">Leaf</tissue>
    </source>
</reference>
<dbReference type="FunFam" id="1.10.8.430:FF:000002">
    <property type="entry name" value="Disease resistance protein (TIR-NBS-LRR class)"/>
    <property type="match status" value="1"/>
</dbReference>
<evidence type="ECO:0000313" key="8">
    <source>
        <dbReference type="Proteomes" id="UP001634393"/>
    </source>
</evidence>
<evidence type="ECO:0000256" key="5">
    <source>
        <dbReference type="ARBA" id="ARBA00047304"/>
    </source>
</evidence>
<proteinExistence type="predicted"/>
<dbReference type="SUPFAM" id="SSF52058">
    <property type="entry name" value="L domain-like"/>
    <property type="match status" value="1"/>
</dbReference>
<keyword evidence="3" id="KW-0677">Repeat</keyword>
<evidence type="ECO:0000259" key="6">
    <source>
        <dbReference type="PROSITE" id="PS50104"/>
    </source>
</evidence>
<dbReference type="PANTHER" id="PTHR11017:SF271">
    <property type="entry name" value="DISEASE RESISTANCE PROTEIN (TIR-NBS-LRR CLASS) FAMILY"/>
    <property type="match status" value="1"/>
</dbReference>
<dbReference type="SMART" id="SM00255">
    <property type="entry name" value="TIR"/>
    <property type="match status" value="1"/>
</dbReference>
<evidence type="ECO:0000256" key="4">
    <source>
        <dbReference type="ARBA" id="ARBA00023027"/>
    </source>
</evidence>
<dbReference type="InterPro" id="IPR044974">
    <property type="entry name" value="Disease_R_plants"/>
</dbReference>
<dbReference type="SUPFAM" id="SSF52200">
    <property type="entry name" value="Toll/Interleukin receptor TIR domain"/>
    <property type="match status" value="1"/>
</dbReference>
<feature type="domain" description="TIR" evidence="6">
    <location>
        <begin position="14"/>
        <end position="192"/>
    </location>
</feature>
<dbReference type="Pfam" id="PF23282">
    <property type="entry name" value="WHD_ROQ1"/>
    <property type="match status" value="1"/>
</dbReference>
<dbReference type="EMBL" id="JBJXBP010000002">
    <property type="protein sequence ID" value="KAL3843622.1"/>
    <property type="molecule type" value="Genomic_DNA"/>
</dbReference>
<dbReference type="Gene3D" id="3.40.50.300">
    <property type="entry name" value="P-loop containing nucleotide triphosphate hydrolases"/>
    <property type="match status" value="1"/>
</dbReference>
<evidence type="ECO:0000256" key="1">
    <source>
        <dbReference type="ARBA" id="ARBA00011982"/>
    </source>
</evidence>
<dbReference type="AlphaFoldDB" id="A0ABD3U5G7"/>
<dbReference type="Gene3D" id="3.40.50.10140">
    <property type="entry name" value="Toll/interleukin-1 receptor homology (TIR) domain"/>
    <property type="match status" value="1"/>
</dbReference>
<dbReference type="FunFam" id="3.40.50.10140:FF:000007">
    <property type="entry name" value="Disease resistance protein (TIR-NBS-LRR class)"/>
    <property type="match status" value="1"/>
</dbReference>
<dbReference type="Gene3D" id="3.80.10.10">
    <property type="entry name" value="Ribonuclease Inhibitor"/>
    <property type="match status" value="2"/>
</dbReference>
<dbReference type="PROSITE" id="PS50104">
    <property type="entry name" value="TIR"/>
    <property type="match status" value="1"/>
</dbReference>
<dbReference type="InterPro" id="IPR000157">
    <property type="entry name" value="TIR_dom"/>
</dbReference>
<dbReference type="Gene3D" id="1.10.8.430">
    <property type="entry name" value="Helical domain of apoptotic protease-activating factors"/>
    <property type="match status" value="1"/>
</dbReference>
<keyword evidence="4" id="KW-0520">NAD</keyword>
<dbReference type="InterPro" id="IPR035897">
    <property type="entry name" value="Toll_tir_struct_dom_sf"/>
</dbReference>
<dbReference type="Pfam" id="PF01582">
    <property type="entry name" value="TIR"/>
    <property type="match status" value="1"/>
</dbReference>
<dbReference type="InterPro" id="IPR042197">
    <property type="entry name" value="Apaf_helical"/>
</dbReference>
<dbReference type="InterPro" id="IPR027417">
    <property type="entry name" value="P-loop_NTPase"/>
</dbReference>
<keyword evidence="8" id="KW-1185">Reference proteome</keyword>
<comment type="caution">
    <text evidence="7">The sequence shown here is derived from an EMBL/GenBank/DDBJ whole genome shotgun (WGS) entry which is preliminary data.</text>
</comment>
<protein>
    <recommendedName>
        <fullName evidence="1">ADP-ribosyl cyclase/cyclic ADP-ribose hydrolase</fullName>
        <ecNumber evidence="1">3.2.2.6</ecNumber>
    </recommendedName>
</protein>
<dbReference type="Proteomes" id="UP001634393">
    <property type="component" value="Unassembled WGS sequence"/>
</dbReference>
<dbReference type="InterPro" id="IPR002182">
    <property type="entry name" value="NB-ARC"/>
</dbReference>
<dbReference type="InterPro" id="IPR001611">
    <property type="entry name" value="Leu-rich_rpt"/>
</dbReference>
<dbReference type="Pfam" id="PF00931">
    <property type="entry name" value="NB-ARC"/>
    <property type="match status" value="1"/>
</dbReference>
<dbReference type="PRINTS" id="PR00364">
    <property type="entry name" value="DISEASERSIST"/>
</dbReference>
<dbReference type="EC" id="3.2.2.6" evidence="1"/>